<comment type="caution">
    <text evidence="1">The sequence shown here is derived from an EMBL/GenBank/DDBJ whole genome shotgun (WGS) entry which is preliminary data.</text>
</comment>
<proteinExistence type="predicted"/>
<evidence type="ECO:0000313" key="2">
    <source>
        <dbReference type="Proteomes" id="UP000551501"/>
    </source>
</evidence>
<name>A0A840F3L5_9ACTN</name>
<accession>A0A840F3L5</accession>
<reference evidence="1 2" key="1">
    <citation type="submission" date="2020-08" db="EMBL/GenBank/DDBJ databases">
        <title>Sequencing the genomes of 1000 actinobacteria strains.</title>
        <authorList>
            <person name="Klenk H.-P."/>
        </authorList>
    </citation>
    <scope>NUCLEOTIDE SEQUENCE [LARGE SCALE GENOMIC DNA]</scope>
    <source>
        <strain evidence="1 2">DSM 45298</strain>
    </source>
</reference>
<dbReference type="Proteomes" id="UP000551501">
    <property type="component" value="Unassembled WGS sequence"/>
</dbReference>
<evidence type="ECO:0000313" key="1">
    <source>
        <dbReference type="EMBL" id="MBB4137234.1"/>
    </source>
</evidence>
<gene>
    <name evidence="1" type="ORF">BKA16_003786</name>
</gene>
<protein>
    <submittedName>
        <fullName evidence="1">Uncharacterized protein</fullName>
    </submittedName>
</protein>
<sequence>MTRALESTRTGNVIRVEFEDGRVAELPCHAALIGNPIARQISGWAVYRRQEPWRLLDAGEHAAELREMLAAMPEADRFLSIGPGWYALTAQCWRQLKKIDPECVVGEVKSKFGELRISACDQDGQPVARFGGPIGWARKQSLRTCEWCAGRIPAVHRGDGQRRLCRPCRDFAEAWALAREGRIRISAPTMRELNPRMQKLLSEGWSMVRMDKPIAEGPGRAVSAWFERQSREGR</sequence>
<keyword evidence="2" id="KW-1185">Reference proteome</keyword>
<dbReference type="AlphaFoldDB" id="A0A840F3L5"/>
<dbReference type="EMBL" id="JACIFP010000001">
    <property type="protein sequence ID" value="MBB4137234.1"/>
    <property type="molecule type" value="Genomic_DNA"/>
</dbReference>
<dbReference type="RefSeq" id="WP_183372115.1">
    <property type="nucleotide sequence ID" value="NZ_BAABHL010000126.1"/>
</dbReference>
<organism evidence="1 2">
    <name type="scientific">Gordonia humi</name>
    <dbReference type="NCBI Taxonomy" id="686429"/>
    <lineage>
        <taxon>Bacteria</taxon>
        <taxon>Bacillati</taxon>
        <taxon>Actinomycetota</taxon>
        <taxon>Actinomycetes</taxon>
        <taxon>Mycobacteriales</taxon>
        <taxon>Gordoniaceae</taxon>
        <taxon>Gordonia</taxon>
    </lineage>
</organism>